<keyword evidence="3" id="KW-0472">Membrane</keyword>
<protein>
    <submittedName>
        <fullName evidence="3">Transmembrane anchored protein</fullName>
    </submittedName>
</protein>
<feature type="chain" id="PRO_5044869430" evidence="2">
    <location>
        <begin position="22"/>
        <end position="49"/>
    </location>
</feature>
<keyword evidence="3" id="KW-0812">Transmembrane</keyword>
<organism evidence="3 4">
    <name type="scientific">Rhizobium leguminosarum</name>
    <dbReference type="NCBI Taxonomy" id="384"/>
    <lineage>
        <taxon>Bacteria</taxon>
        <taxon>Pseudomonadati</taxon>
        <taxon>Pseudomonadota</taxon>
        <taxon>Alphaproteobacteria</taxon>
        <taxon>Hyphomicrobiales</taxon>
        <taxon>Rhizobiaceae</taxon>
        <taxon>Rhizobium/Agrobacterium group</taxon>
        <taxon>Rhizobium</taxon>
    </lineage>
</organism>
<feature type="region of interest" description="Disordered" evidence="1">
    <location>
        <begin position="23"/>
        <end position="49"/>
    </location>
</feature>
<gene>
    <name evidence="3" type="ORF">ELI19_22230</name>
</gene>
<feature type="signal peptide" evidence="2">
    <location>
        <begin position="1"/>
        <end position="21"/>
    </location>
</feature>
<keyword evidence="2" id="KW-0732">Signal</keyword>
<dbReference type="EMBL" id="SIPS01000001">
    <property type="protein sequence ID" value="TAW32058.1"/>
    <property type="molecule type" value="Genomic_DNA"/>
</dbReference>
<name>A0ABD7PX01_RHILE</name>
<proteinExistence type="predicted"/>
<evidence type="ECO:0000313" key="3">
    <source>
        <dbReference type="EMBL" id="TAW32058.1"/>
    </source>
</evidence>
<dbReference type="RefSeq" id="WP_130709164.1">
    <property type="nucleotide sequence ID" value="NZ_SIOS01000001.1"/>
</dbReference>
<reference evidence="3 4" key="1">
    <citation type="submission" date="2019-02" db="EMBL/GenBank/DDBJ databases">
        <title>The genomic architecture of introgression among sibling species of bacteria.</title>
        <authorList>
            <person name="Cavassim M.I.A."/>
            <person name="Moeskjaer S."/>
            <person name="Moslemi C."/>
            <person name="Fields B."/>
            <person name="Bachmann A."/>
            <person name="Vilhjalmsson B."/>
            <person name="Schierup M.H."/>
            <person name="Young J.P.W."/>
            <person name="Andersen S.U."/>
        </authorList>
    </citation>
    <scope>NUCLEOTIDE SEQUENCE [LARGE SCALE GENOMIC DNA]</scope>
    <source>
        <strain evidence="3 4">SM151B</strain>
    </source>
</reference>
<dbReference type="AlphaFoldDB" id="A0ABD7PX01"/>
<sequence>MTKTIAAIILLSFAIPSIAAAGNCQTSSDRASDGSRCGGRASDQRDGGE</sequence>
<dbReference type="Proteomes" id="UP000292036">
    <property type="component" value="Unassembled WGS sequence"/>
</dbReference>
<comment type="caution">
    <text evidence="3">The sequence shown here is derived from an EMBL/GenBank/DDBJ whole genome shotgun (WGS) entry which is preliminary data.</text>
</comment>
<evidence type="ECO:0000256" key="1">
    <source>
        <dbReference type="SAM" id="MobiDB-lite"/>
    </source>
</evidence>
<evidence type="ECO:0000313" key="4">
    <source>
        <dbReference type="Proteomes" id="UP000292036"/>
    </source>
</evidence>
<evidence type="ECO:0000256" key="2">
    <source>
        <dbReference type="SAM" id="SignalP"/>
    </source>
</evidence>
<accession>A0ABD7PX01</accession>